<evidence type="ECO:0000259" key="10">
    <source>
        <dbReference type="PROSITE" id="PS50164"/>
    </source>
</evidence>
<dbReference type="GO" id="GO:0009380">
    <property type="term" value="C:excinuclease repair complex"/>
    <property type="evidence" value="ECO:0007669"/>
    <property type="project" value="InterPro"/>
</dbReference>
<evidence type="ECO:0000256" key="2">
    <source>
        <dbReference type="ARBA" id="ARBA00022763"/>
    </source>
</evidence>
<evidence type="ECO:0000256" key="8">
    <source>
        <dbReference type="SAM" id="Coils"/>
    </source>
</evidence>
<reference evidence="13" key="1">
    <citation type="journal article" date="2019" name="Microbiology">
        <title>Complete Genome Sequence of an Uncultured Bacterium of the Candidate Phylum Bipolaricaulota.</title>
        <authorList>
            <person name="Kadnikov V.V."/>
            <person name="Mardanov A.V."/>
            <person name="Beletsky A.V."/>
            <person name="Frank Y.A."/>
            <person name="Karnachuk O.V."/>
            <person name="Ravin N.V."/>
        </authorList>
    </citation>
    <scope>NUCLEOTIDE SEQUENCE [LARGE SCALE GENOMIC DNA]</scope>
</reference>
<dbReference type="Gene3D" id="3.40.1440.10">
    <property type="entry name" value="GIY-YIG endonuclease"/>
    <property type="match status" value="1"/>
</dbReference>
<feature type="domain" description="GIY-YIG" evidence="10">
    <location>
        <begin position="10"/>
        <end position="89"/>
    </location>
</feature>
<dbReference type="InterPro" id="IPR001162">
    <property type="entry name" value="UvrC_RNase_H_dom"/>
</dbReference>
<dbReference type="PROSITE" id="PS50151">
    <property type="entry name" value="UVR"/>
    <property type="match status" value="1"/>
</dbReference>
<dbReference type="SUPFAM" id="SSF47781">
    <property type="entry name" value="RuvA domain 2-like"/>
    <property type="match status" value="1"/>
</dbReference>
<dbReference type="Gene3D" id="4.10.860.10">
    <property type="entry name" value="UVR domain"/>
    <property type="match status" value="1"/>
</dbReference>
<keyword evidence="6 7" id="KW-0742">SOS response</keyword>
<dbReference type="Gene3D" id="3.30.420.340">
    <property type="entry name" value="UvrC, RNAse H endonuclease domain"/>
    <property type="match status" value="1"/>
</dbReference>
<dbReference type="SUPFAM" id="SSF82771">
    <property type="entry name" value="GIY-YIG endonuclease"/>
    <property type="match status" value="1"/>
</dbReference>
<keyword evidence="8" id="KW-0175">Coiled coil</keyword>
<sequence>MKDRLKNVPLNPGVYMFKDEESRVIYVGKAKALRNRLRSYFQSPEGLDPKVRVMMSRVADFDYIVTNSEVEALILENNLIKSYQPRYNINLRDDKTYPYLKITTGEKFPRISVVREEKDRASRYFGPYTDVTSLRETLRLLTSIFPVRTCKNFKNKTRPCLNKDIDKCLAPCSGKLSHEEYNKVVVGLIDFLEGNYKDLLKQKEEEMQIAANNLEFEKAARIRDQINAINKVSAKQKISFDAQYKMDVIGMVNDEKNNLVLVLKLRAGKIIGKDTFWLKKAIDEKEEEILGFLIKQYYDENPDIPGEIIINLTFEELELIESWLKEKTQRSVKIKVPKKGEKKQLLDMVLDNAKLLWDEKMNQDLKNEKVLQHLSKVLNIEVVPERIECFDISHLAGEETVASMVVLTKAVPDKMAYRRFKIKIDKNDDFAAMSEALKRRFTQAREGNESFLPEPDLILIDGGLGQVNAVQNVINELGVDIPVFGLAKKNEEIFKPGISKPIVLPRRDEALMVLQRARDEAHRFAIEYNRKLRSKKVTKSALDEIEGIGEKRKKNLLKHFGSVAKIREASVEQLLEVPGINKNVAKNIEEYFK</sequence>
<dbReference type="InterPro" id="IPR047296">
    <property type="entry name" value="GIY-YIG_UvrC_Cho"/>
</dbReference>
<dbReference type="GO" id="GO:0009381">
    <property type="term" value="F:excinuclease ABC activity"/>
    <property type="evidence" value="ECO:0007669"/>
    <property type="project" value="UniProtKB-UniRule"/>
</dbReference>
<dbReference type="SMART" id="SM00278">
    <property type="entry name" value="HhH1"/>
    <property type="match status" value="2"/>
</dbReference>
<dbReference type="PROSITE" id="PS50164">
    <property type="entry name" value="GIY_YIG"/>
    <property type="match status" value="1"/>
</dbReference>
<evidence type="ECO:0000256" key="1">
    <source>
        <dbReference type="ARBA" id="ARBA00022490"/>
    </source>
</evidence>
<comment type="similarity">
    <text evidence="7">Belongs to the UvrC family.</text>
</comment>
<dbReference type="SMART" id="SM00465">
    <property type="entry name" value="GIYc"/>
    <property type="match status" value="1"/>
</dbReference>
<dbReference type="Pfam" id="PF14520">
    <property type="entry name" value="HHH_5"/>
    <property type="match status" value="1"/>
</dbReference>
<dbReference type="Pfam" id="PF02151">
    <property type="entry name" value="UVR"/>
    <property type="match status" value="1"/>
</dbReference>
<feature type="coiled-coil region" evidence="8">
    <location>
        <begin position="189"/>
        <end position="220"/>
    </location>
</feature>
<dbReference type="GO" id="GO:0009432">
    <property type="term" value="P:SOS response"/>
    <property type="evidence" value="ECO:0007669"/>
    <property type="project" value="UniProtKB-UniRule"/>
</dbReference>
<dbReference type="CDD" id="cd10434">
    <property type="entry name" value="GIY-YIG_UvrC_Cho"/>
    <property type="match status" value="1"/>
</dbReference>
<evidence type="ECO:0000256" key="3">
    <source>
        <dbReference type="ARBA" id="ARBA00022769"/>
    </source>
</evidence>
<dbReference type="KEGG" id="salq:SYNTR_1781"/>
<dbReference type="Pfam" id="PF01541">
    <property type="entry name" value="GIY-YIG"/>
    <property type="match status" value="1"/>
</dbReference>
<dbReference type="FunFam" id="1.10.150.20:FF:000005">
    <property type="entry name" value="UvrABC system protein C"/>
    <property type="match status" value="1"/>
</dbReference>
<evidence type="ECO:0000313" key="12">
    <source>
        <dbReference type="EMBL" id="QGU00375.1"/>
    </source>
</evidence>
<dbReference type="GO" id="GO:0006289">
    <property type="term" value="P:nucleotide-excision repair"/>
    <property type="evidence" value="ECO:0007669"/>
    <property type="project" value="UniProtKB-UniRule"/>
</dbReference>
<dbReference type="Proteomes" id="UP000426444">
    <property type="component" value="Chromosome"/>
</dbReference>
<dbReference type="PROSITE" id="PS50165">
    <property type="entry name" value="UVRC"/>
    <property type="match status" value="1"/>
</dbReference>
<keyword evidence="3 7" id="KW-0228">DNA excision</keyword>
<proteinExistence type="inferred from homology"/>
<keyword evidence="2 7" id="KW-0227">DNA damage</keyword>
<dbReference type="InterPro" id="IPR001943">
    <property type="entry name" value="UVR_dom"/>
</dbReference>
<accession>A0A6I6DCI4</accession>
<dbReference type="InterPro" id="IPR050066">
    <property type="entry name" value="UvrABC_protein_C"/>
</dbReference>
<dbReference type="InterPro" id="IPR000305">
    <property type="entry name" value="GIY-YIG_endonuc"/>
</dbReference>
<evidence type="ECO:0000256" key="5">
    <source>
        <dbReference type="ARBA" id="ARBA00023204"/>
    </source>
</evidence>
<dbReference type="HAMAP" id="MF_00203">
    <property type="entry name" value="UvrC"/>
    <property type="match status" value="1"/>
</dbReference>
<organism evidence="12 13">
    <name type="scientific">Candidatus Syntrophocurvum alkaliphilum</name>
    <dbReference type="NCBI Taxonomy" id="2293317"/>
    <lineage>
        <taxon>Bacteria</taxon>
        <taxon>Bacillati</taxon>
        <taxon>Bacillota</taxon>
        <taxon>Clostridia</taxon>
        <taxon>Eubacteriales</taxon>
        <taxon>Syntrophomonadaceae</taxon>
        <taxon>Candidatus Syntrophocurvum</taxon>
    </lineage>
</organism>
<gene>
    <name evidence="7" type="primary">uvrC</name>
    <name evidence="12" type="ORF">SYNTR_1781</name>
</gene>
<keyword evidence="1 7" id="KW-0963">Cytoplasm</keyword>
<dbReference type="InterPro" id="IPR038476">
    <property type="entry name" value="UvrC_RNase_H_dom_sf"/>
</dbReference>
<dbReference type="EMBL" id="CP046457">
    <property type="protein sequence ID" value="QGU00375.1"/>
    <property type="molecule type" value="Genomic_DNA"/>
</dbReference>
<dbReference type="InterPro" id="IPR010994">
    <property type="entry name" value="RuvA_2-like"/>
</dbReference>
<dbReference type="GO" id="GO:0005737">
    <property type="term" value="C:cytoplasm"/>
    <property type="evidence" value="ECO:0007669"/>
    <property type="project" value="UniProtKB-SubCell"/>
</dbReference>
<dbReference type="AlphaFoldDB" id="A0A6I6DCI4"/>
<dbReference type="InterPro" id="IPR036876">
    <property type="entry name" value="UVR_dom_sf"/>
</dbReference>
<comment type="subcellular location">
    <subcellularLocation>
        <location evidence="7">Cytoplasm</location>
    </subcellularLocation>
</comment>
<dbReference type="SUPFAM" id="SSF46600">
    <property type="entry name" value="C-terminal UvrC-binding domain of UvrB"/>
    <property type="match status" value="1"/>
</dbReference>
<evidence type="ECO:0000256" key="4">
    <source>
        <dbReference type="ARBA" id="ARBA00022881"/>
    </source>
</evidence>
<feature type="domain" description="UvrC family homology region profile" evidence="11">
    <location>
        <begin position="248"/>
        <end position="474"/>
    </location>
</feature>
<name>A0A6I6DCI4_9FIRM</name>
<keyword evidence="5 7" id="KW-0234">DNA repair</keyword>
<dbReference type="RefSeq" id="WP_156204167.1">
    <property type="nucleotide sequence ID" value="NZ_CP046457.1"/>
</dbReference>
<evidence type="ECO:0000256" key="7">
    <source>
        <dbReference type="HAMAP-Rule" id="MF_00203"/>
    </source>
</evidence>
<comment type="subunit">
    <text evidence="7">Interacts with UvrB in an incision complex.</text>
</comment>
<dbReference type="PANTHER" id="PTHR30562">
    <property type="entry name" value="UVRC/OXIDOREDUCTASE"/>
    <property type="match status" value="1"/>
</dbReference>
<dbReference type="Gene3D" id="1.10.150.20">
    <property type="entry name" value="5' to 3' exonuclease, C-terminal subdomain"/>
    <property type="match status" value="1"/>
</dbReference>
<comment type="function">
    <text evidence="7">The UvrABC repair system catalyzes the recognition and processing of DNA lesions. UvrC both incises the 5' and 3' sides of the lesion. The N-terminal half is responsible for the 3' incision and the C-terminal half is responsible for the 5' incision.</text>
</comment>
<evidence type="ECO:0000259" key="11">
    <source>
        <dbReference type="PROSITE" id="PS50165"/>
    </source>
</evidence>
<dbReference type="GO" id="GO:0003677">
    <property type="term" value="F:DNA binding"/>
    <property type="evidence" value="ECO:0007669"/>
    <property type="project" value="UniProtKB-UniRule"/>
</dbReference>
<feature type="domain" description="UVR" evidence="9">
    <location>
        <begin position="197"/>
        <end position="232"/>
    </location>
</feature>
<evidence type="ECO:0000259" key="9">
    <source>
        <dbReference type="PROSITE" id="PS50151"/>
    </source>
</evidence>
<dbReference type="Pfam" id="PF22920">
    <property type="entry name" value="UvrC_RNaseH"/>
    <property type="match status" value="1"/>
</dbReference>
<protein>
    <recommendedName>
        <fullName evidence="7">UvrABC system protein C</fullName>
        <shortName evidence="7">Protein UvrC</shortName>
    </recommendedName>
    <alternativeName>
        <fullName evidence="7">Excinuclease ABC subunit C</fullName>
    </alternativeName>
</protein>
<keyword evidence="4 7" id="KW-0267">Excision nuclease</keyword>
<dbReference type="InterPro" id="IPR004791">
    <property type="entry name" value="UvrC"/>
</dbReference>
<dbReference type="PANTHER" id="PTHR30562:SF1">
    <property type="entry name" value="UVRABC SYSTEM PROTEIN C"/>
    <property type="match status" value="1"/>
</dbReference>
<dbReference type="FunFam" id="3.40.1440.10:FF:000001">
    <property type="entry name" value="UvrABC system protein C"/>
    <property type="match status" value="1"/>
</dbReference>
<keyword evidence="13" id="KW-1185">Reference proteome</keyword>
<dbReference type="NCBIfam" id="TIGR00194">
    <property type="entry name" value="uvrC"/>
    <property type="match status" value="1"/>
</dbReference>
<dbReference type="OrthoDB" id="9804933at2"/>
<dbReference type="InterPro" id="IPR035901">
    <property type="entry name" value="GIY-YIG_endonuc_sf"/>
</dbReference>
<evidence type="ECO:0000313" key="13">
    <source>
        <dbReference type="Proteomes" id="UP000426444"/>
    </source>
</evidence>
<dbReference type="Pfam" id="PF08459">
    <property type="entry name" value="UvrC_RNaseH_dom"/>
    <property type="match status" value="1"/>
</dbReference>
<evidence type="ECO:0000256" key="6">
    <source>
        <dbReference type="ARBA" id="ARBA00023236"/>
    </source>
</evidence>
<dbReference type="InterPro" id="IPR003583">
    <property type="entry name" value="Hlx-hairpin-Hlx_DNA-bd_motif"/>
</dbReference>
<dbReference type="NCBIfam" id="NF001824">
    <property type="entry name" value="PRK00558.1-5"/>
    <property type="match status" value="1"/>
</dbReference>